<accession>A0AA36IJM4</accession>
<sequence length="538" mass="59528">MEVLTLQLGHFANHVGAHFWNFQDEAAAQESEDSSIDHARLFHYSEAAKAVTWRPRLVAVDKQGALGGAGPAIETQAEAKEPDEGMWLGKLEVLRAAPVVKHAFQEDLEDEEMEEEVESERRGVKTWAEYDFRNTVRTWTDFLKVQLGSVYELPRVQHGISPFPFFFEGLEVQGREEEESILDLARRQTELCDQAEVVQAVYDMQDGFGGVADVVMRWAREELPKTGKFLMAVLPEEVPATDRPDPEMWGMSPQADVSTLALDYEASSWLSAAFSFARLQDCDIHAWVPTPVPLWSASSSMPQLERRNFYEASALPAAALDNALLPCRIRGLARPSQFLSQLAPSHRPCCGLLQALPLPAAPPPVLGQAPGGNDTLEAIFEAGAFVDLTGMKVMPLNPYTSVVLRSPEQRRLLNLTRTLPPLARKQSLVHHQPLILPVPFPQVFASSVSSDGSLEKGRDPGQEVESCPMVTRLHAAMGAGKCEALQRMSAVLKRTSVFAAMRQRYGVEADEIREVLEVVTDHMECAADSSDDDDDISE</sequence>
<dbReference type="PANTHER" id="PTHR13391:SF0">
    <property type="entry name" value="PROTEIN MISATO HOMOLOG 1"/>
    <property type="match status" value="1"/>
</dbReference>
<proteinExistence type="predicted"/>
<dbReference type="GO" id="GO:0007005">
    <property type="term" value="P:mitochondrion organization"/>
    <property type="evidence" value="ECO:0007669"/>
    <property type="project" value="InterPro"/>
</dbReference>
<feature type="domain" description="Misato Segment II tubulin-like" evidence="1">
    <location>
        <begin position="2"/>
        <end position="109"/>
    </location>
</feature>
<dbReference type="EMBL" id="CAUJNA010001613">
    <property type="protein sequence ID" value="CAJ1387969.1"/>
    <property type="molecule type" value="Genomic_DNA"/>
</dbReference>
<organism evidence="2 3">
    <name type="scientific">Effrenium voratum</name>
    <dbReference type="NCBI Taxonomy" id="2562239"/>
    <lineage>
        <taxon>Eukaryota</taxon>
        <taxon>Sar</taxon>
        <taxon>Alveolata</taxon>
        <taxon>Dinophyceae</taxon>
        <taxon>Suessiales</taxon>
        <taxon>Symbiodiniaceae</taxon>
        <taxon>Effrenium</taxon>
    </lineage>
</organism>
<comment type="caution">
    <text evidence="2">The sequence shown here is derived from an EMBL/GenBank/DDBJ whole genome shotgun (WGS) entry which is preliminary data.</text>
</comment>
<dbReference type="AlphaFoldDB" id="A0AA36IJM4"/>
<gene>
    <name evidence="2" type="ORF">EVOR1521_LOCUS13930</name>
</gene>
<dbReference type="Proteomes" id="UP001178507">
    <property type="component" value="Unassembled WGS sequence"/>
</dbReference>
<dbReference type="GO" id="GO:0005737">
    <property type="term" value="C:cytoplasm"/>
    <property type="evidence" value="ECO:0007669"/>
    <property type="project" value="TreeGrafter"/>
</dbReference>
<dbReference type="InterPro" id="IPR049942">
    <property type="entry name" value="DML1/Misato"/>
</dbReference>
<name>A0AA36IJM4_9DINO</name>
<evidence type="ECO:0000313" key="2">
    <source>
        <dbReference type="EMBL" id="CAJ1387969.1"/>
    </source>
</evidence>
<reference evidence="2" key="1">
    <citation type="submission" date="2023-08" db="EMBL/GenBank/DDBJ databases">
        <authorList>
            <person name="Chen Y."/>
            <person name="Shah S."/>
            <person name="Dougan E. K."/>
            <person name="Thang M."/>
            <person name="Chan C."/>
        </authorList>
    </citation>
    <scope>NUCLEOTIDE SEQUENCE</scope>
</reference>
<dbReference type="SUPFAM" id="SSF52490">
    <property type="entry name" value="Tubulin nucleotide-binding domain-like"/>
    <property type="match status" value="1"/>
</dbReference>
<dbReference type="Pfam" id="PF10644">
    <property type="entry name" value="Misat_Tub_SegII"/>
    <property type="match status" value="1"/>
</dbReference>
<evidence type="ECO:0000259" key="1">
    <source>
        <dbReference type="Pfam" id="PF10644"/>
    </source>
</evidence>
<dbReference type="InterPro" id="IPR036525">
    <property type="entry name" value="Tubulin/FtsZ_GTPase_sf"/>
</dbReference>
<dbReference type="InterPro" id="IPR019605">
    <property type="entry name" value="Misato_II_tubulin-like"/>
</dbReference>
<evidence type="ECO:0000313" key="3">
    <source>
        <dbReference type="Proteomes" id="UP001178507"/>
    </source>
</evidence>
<protein>
    <recommendedName>
        <fullName evidence="1">Misato Segment II tubulin-like domain-containing protein</fullName>
    </recommendedName>
</protein>
<dbReference type="Gene3D" id="3.40.50.1440">
    <property type="entry name" value="Tubulin/FtsZ, GTPase domain"/>
    <property type="match status" value="2"/>
</dbReference>
<dbReference type="PANTHER" id="PTHR13391">
    <property type="entry name" value="MITOCHONDRIAL DISTRIBUTION REGULATOR MISATO"/>
    <property type="match status" value="1"/>
</dbReference>
<keyword evidence="3" id="KW-1185">Reference proteome</keyword>